<sequence length="527" mass="54853">MSDNLRHFLEGSQILSLFLVIGAGYAFGRIAIFGFSLGIGAVLFAGLALGAFAPHAAPPALVGTIGLLMFLYGIGVQYGDQFFKGLAGVGRKLNTLALFGVLAGLAVAVGGGMLIDISPGTAVGVFAGSMTSTAALQAALEAAGNRDPAIGYSVSYPFGVVGPMLCLYLMNRIVKPVVPAPPPPVIVSEITIDHPHLIGETATKLAALLPADVHLMAIRRQHQNFLPMPDVILVEGDAIMIAGAEAAVAAVSEALGHVDPGRIAKDRRDFNAREFFVSDASMIGVPLDMLQLPAAFSMHIAFIRRGDAIVLPSPHTTLEYGDRVTALAPSTRLNEVRKLFGDSITATAEFSYVSLGAGMVLGVLLGLVPIPLPGIGSFSLGLAGGPVVVALILGRIGRTGRISWRLPLSANLVMRNFGLTIFLAAVGLASGAPFVTQIALNGVPLLLLGFATVLTVVLTVLSVGWLVLRLPFDELLGIAAGATGNPAILMFANKLVPSDRPSVGYAMIFPSMTIVKVIAVQVMLRLF</sequence>
<keyword evidence="4" id="KW-1003">Cell membrane</keyword>
<feature type="domain" description="RCK C-terminal" evidence="9">
    <location>
        <begin position="175"/>
        <end position="257"/>
    </location>
</feature>
<evidence type="ECO:0000313" key="11">
    <source>
        <dbReference type="Proteomes" id="UP000236286"/>
    </source>
</evidence>
<organism evidence="10 11">
    <name type="scientific">Methylocella silvestris</name>
    <dbReference type="NCBI Taxonomy" id="199596"/>
    <lineage>
        <taxon>Bacteria</taxon>
        <taxon>Pseudomonadati</taxon>
        <taxon>Pseudomonadota</taxon>
        <taxon>Alphaproteobacteria</taxon>
        <taxon>Hyphomicrobiales</taxon>
        <taxon>Beijerinckiaceae</taxon>
        <taxon>Methylocella</taxon>
    </lineage>
</organism>
<dbReference type="OrthoDB" id="5166626at2"/>
<dbReference type="InterPro" id="IPR050144">
    <property type="entry name" value="AAE_transporter"/>
</dbReference>
<dbReference type="PANTHER" id="PTHR30445:SF3">
    <property type="entry name" value="TRANSPORT PROTEIN YIDE-RELATED"/>
    <property type="match status" value="1"/>
</dbReference>
<evidence type="ECO:0000256" key="1">
    <source>
        <dbReference type="ARBA" id="ARBA00004651"/>
    </source>
</evidence>
<dbReference type="RefSeq" id="WP_102843055.1">
    <property type="nucleotide sequence ID" value="NZ_PDZR01000005.1"/>
</dbReference>
<reference evidence="10 11" key="1">
    <citation type="submission" date="2017-10" db="EMBL/GenBank/DDBJ databases">
        <title>Genome announcement of Methylocella silvestris TVC from permafrost.</title>
        <authorList>
            <person name="Wang J."/>
            <person name="Geng K."/>
            <person name="Ul-Haque F."/>
            <person name="Crombie A.T."/>
            <person name="Street L.E."/>
            <person name="Wookey P.A."/>
            <person name="Murrell J.C."/>
            <person name="Pratscher J."/>
        </authorList>
    </citation>
    <scope>NUCLEOTIDE SEQUENCE [LARGE SCALE GENOMIC DNA]</scope>
    <source>
        <strain evidence="10 11">TVC</strain>
    </source>
</reference>
<dbReference type="InterPro" id="IPR036721">
    <property type="entry name" value="RCK_C_sf"/>
</dbReference>
<name>A0A2J7TJ18_METSI</name>
<accession>A0A2J7TJ18</accession>
<feature type="transmembrane region" description="Helical" evidence="8">
    <location>
        <begin position="33"/>
        <end position="53"/>
    </location>
</feature>
<feature type="transmembrane region" description="Helical" evidence="8">
    <location>
        <begin position="122"/>
        <end position="143"/>
    </location>
</feature>
<feature type="transmembrane region" description="Helical" evidence="8">
    <location>
        <begin position="475"/>
        <end position="492"/>
    </location>
</feature>
<comment type="caution">
    <text evidence="10">The sequence shown here is derived from an EMBL/GenBank/DDBJ whole genome shotgun (WGS) entry which is preliminary data.</text>
</comment>
<keyword evidence="6 8" id="KW-1133">Transmembrane helix</keyword>
<dbReference type="InterPro" id="IPR006037">
    <property type="entry name" value="RCK_C"/>
</dbReference>
<evidence type="ECO:0000313" key="10">
    <source>
        <dbReference type="EMBL" id="PNG26760.1"/>
    </source>
</evidence>
<feature type="transmembrane region" description="Helical" evidence="8">
    <location>
        <begin position="446"/>
        <end position="468"/>
    </location>
</feature>
<dbReference type="InterPro" id="IPR006512">
    <property type="entry name" value="YidE_YbjL"/>
</dbReference>
<evidence type="ECO:0000259" key="9">
    <source>
        <dbReference type="PROSITE" id="PS51202"/>
    </source>
</evidence>
<evidence type="ECO:0000256" key="8">
    <source>
        <dbReference type="SAM" id="Phobius"/>
    </source>
</evidence>
<feature type="transmembrane region" description="Helical" evidence="8">
    <location>
        <begin position="378"/>
        <end position="396"/>
    </location>
</feature>
<evidence type="ECO:0000256" key="4">
    <source>
        <dbReference type="ARBA" id="ARBA00022475"/>
    </source>
</evidence>
<dbReference type="Proteomes" id="UP000236286">
    <property type="component" value="Unassembled WGS sequence"/>
</dbReference>
<protein>
    <submittedName>
        <fullName evidence="10">YidE/YbjL duplication</fullName>
    </submittedName>
</protein>
<dbReference type="Pfam" id="PF06826">
    <property type="entry name" value="Asp-Al_Ex"/>
    <property type="match status" value="2"/>
</dbReference>
<keyword evidence="5 8" id="KW-0812">Transmembrane</keyword>
<feature type="transmembrane region" description="Helical" evidence="8">
    <location>
        <begin position="504"/>
        <end position="524"/>
    </location>
</feature>
<dbReference type="GO" id="GO:0006813">
    <property type="term" value="P:potassium ion transport"/>
    <property type="evidence" value="ECO:0007669"/>
    <property type="project" value="InterPro"/>
</dbReference>
<dbReference type="AlphaFoldDB" id="A0A2J7TJ18"/>
<dbReference type="EMBL" id="PDZR01000005">
    <property type="protein sequence ID" value="PNG26760.1"/>
    <property type="molecule type" value="Genomic_DNA"/>
</dbReference>
<evidence type="ECO:0000256" key="3">
    <source>
        <dbReference type="ARBA" id="ARBA00022448"/>
    </source>
</evidence>
<evidence type="ECO:0000256" key="2">
    <source>
        <dbReference type="ARBA" id="ARBA00009854"/>
    </source>
</evidence>
<feature type="transmembrane region" description="Helical" evidence="8">
    <location>
        <begin position="149"/>
        <end position="170"/>
    </location>
</feature>
<feature type="transmembrane region" description="Helical" evidence="8">
    <location>
        <begin position="417"/>
        <end position="440"/>
    </location>
</feature>
<dbReference type="SUPFAM" id="SSF116726">
    <property type="entry name" value="TrkA C-terminal domain-like"/>
    <property type="match status" value="2"/>
</dbReference>
<dbReference type="Pfam" id="PF02080">
    <property type="entry name" value="TrkA_C"/>
    <property type="match status" value="2"/>
</dbReference>
<dbReference type="PANTHER" id="PTHR30445">
    <property type="entry name" value="K(+)_H(+) ANTIPORTER SUBUNIT KHTT"/>
    <property type="match status" value="1"/>
</dbReference>
<evidence type="ECO:0000256" key="7">
    <source>
        <dbReference type="ARBA" id="ARBA00023136"/>
    </source>
</evidence>
<proteinExistence type="inferred from homology"/>
<dbReference type="NCBIfam" id="TIGR01625">
    <property type="entry name" value="YidE_YbjL_dupl"/>
    <property type="match status" value="2"/>
</dbReference>
<comment type="subcellular location">
    <subcellularLocation>
        <location evidence="1">Cell membrane</location>
        <topology evidence="1">Multi-pass membrane protein</topology>
    </subcellularLocation>
</comment>
<feature type="transmembrane region" description="Helical" evidence="8">
    <location>
        <begin position="7"/>
        <end position="27"/>
    </location>
</feature>
<feature type="domain" description="RCK C-terminal" evidence="9">
    <location>
        <begin position="258"/>
        <end position="342"/>
    </location>
</feature>
<evidence type="ECO:0000256" key="6">
    <source>
        <dbReference type="ARBA" id="ARBA00022989"/>
    </source>
</evidence>
<feature type="transmembrane region" description="Helical" evidence="8">
    <location>
        <begin position="96"/>
        <end position="115"/>
    </location>
</feature>
<comment type="similarity">
    <text evidence="2">Belongs to the AAE transporter (TC 2.A.81) family.</text>
</comment>
<dbReference type="GO" id="GO:0005886">
    <property type="term" value="C:plasma membrane"/>
    <property type="evidence" value="ECO:0007669"/>
    <property type="project" value="UniProtKB-SubCell"/>
</dbReference>
<dbReference type="GO" id="GO:0008324">
    <property type="term" value="F:monoatomic cation transmembrane transporter activity"/>
    <property type="evidence" value="ECO:0007669"/>
    <property type="project" value="InterPro"/>
</dbReference>
<gene>
    <name evidence="10" type="ORF">CR492_07215</name>
</gene>
<feature type="transmembrane region" description="Helical" evidence="8">
    <location>
        <begin position="60"/>
        <end position="76"/>
    </location>
</feature>
<dbReference type="Gene3D" id="3.30.70.1450">
    <property type="entry name" value="Regulator of K+ conductance, C-terminal domain"/>
    <property type="match status" value="2"/>
</dbReference>
<evidence type="ECO:0000256" key="5">
    <source>
        <dbReference type="ARBA" id="ARBA00022692"/>
    </source>
</evidence>
<keyword evidence="3" id="KW-0813">Transport</keyword>
<feature type="transmembrane region" description="Helical" evidence="8">
    <location>
        <begin position="350"/>
        <end position="372"/>
    </location>
</feature>
<keyword evidence="7 8" id="KW-0472">Membrane</keyword>
<dbReference type="PROSITE" id="PS51202">
    <property type="entry name" value="RCK_C"/>
    <property type="match status" value="2"/>
</dbReference>